<dbReference type="PROSITE" id="PS51257">
    <property type="entry name" value="PROKAR_LIPOPROTEIN"/>
    <property type="match status" value="1"/>
</dbReference>
<dbReference type="Pfam" id="PF01547">
    <property type="entry name" value="SBP_bac_1"/>
    <property type="match status" value="1"/>
</dbReference>
<feature type="region of interest" description="Disordered" evidence="5">
    <location>
        <begin position="30"/>
        <end position="49"/>
    </location>
</feature>
<dbReference type="PANTHER" id="PTHR43649">
    <property type="entry name" value="ARABINOSE-BINDING PROTEIN-RELATED"/>
    <property type="match status" value="1"/>
</dbReference>
<reference evidence="8" key="1">
    <citation type="submission" date="2016-10" db="EMBL/GenBank/DDBJ databases">
        <authorList>
            <person name="Varghese N."/>
            <person name="Submissions S."/>
        </authorList>
    </citation>
    <scope>NUCLEOTIDE SEQUENCE [LARGE SCALE GENOMIC DNA]</scope>
    <source>
        <strain evidence="8">NLAE-zl-G277</strain>
    </source>
</reference>
<feature type="chain" id="PRO_5039516651" evidence="6">
    <location>
        <begin position="22"/>
        <end position="454"/>
    </location>
</feature>
<comment type="similarity">
    <text evidence="2">Belongs to the bacterial solute-binding protein 1 family.</text>
</comment>
<dbReference type="SUPFAM" id="SSF53850">
    <property type="entry name" value="Periplasmic binding protein-like II"/>
    <property type="match status" value="1"/>
</dbReference>
<dbReference type="CDD" id="cd13585">
    <property type="entry name" value="PBP2_TMBP_like"/>
    <property type="match status" value="1"/>
</dbReference>
<dbReference type="Gene3D" id="3.40.190.10">
    <property type="entry name" value="Periplasmic binding protein-like II"/>
    <property type="match status" value="1"/>
</dbReference>
<accession>A0A1I0JKF2</accession>
<keyword evidence="8" id="KW-1185">Reference proteome</keyword>
<evidence type="ECO:0000313" key="7">
    <source>
        <dbReference type="EMBL" id="SEU10811.1"/>
    </source>
</evidence>
<dbReference type="Proteomes" id="UP000198508">
    <property type="component" value="Unassembled WGS sequence"/>
</dbReference>
<evidence type="ECO:0000256" key="4">
    <source>
        <dbReference type="ARBA" id="ARBA00022729"/>
    </source>
</evidence>
<dbReference type="EMBL" id="FOIM01000031">
    <property type="protein sequence ID" value="SEU10811.1"/>
    <property type="molecule type" value="Genomic_DNA"/>
</dbReference>
<protein>
    <submittedName>
        <fullName evidence="7">Carbohydrate ABC transporter substrate-binding protein, CUT1 family</fullName>
    </submittedName>
</protein>
<name>A0A1I0JKF2_9FIRM</name>
<dbReference type="PANTHER" id="PTHR43649:SF31">
    <property type="entry name" value="SN-GLYCEROL-3-PHOSPHATE-BINDING PERIPLASMIC PROTEIN UGPB"/>
    <property type="match status" value="1"/>
</dbReference>
<dbReference type="AlphaFoldDB" id="A0A1I0JKF2"/>
<sequence>MMKKRLLSLALAAVMAGSLTACGGGASTPAGGDTSAAGTTAGGAADTSAAADTGAAGDQITMKWAMWDKDIMPYYTPIIEAYEAKNPGVKVELVDLGGSDYQTVLATQLTGSGSDFDIATIKDVPGYTTLVNKGVLEPLDSYIEKDGIDLSGYKGLTDQVKVDDKLYELPFRSDFWVLFYNKDVFDKAGVAYPTNDMTFEQYDQLARQMTNTEPGQEVFGAHYHTWRSAVQLFGILDGKNGILDGKYEFLKPYYEMILSQQEDGVCQDYATLKTSNLHYTGAFSQGNVAMMNMGTWFISTLIEKINAGEYTDCTNWGIVKYPHAEGVEPGSTLATITALSIPTSAPHKDQAWDFIKFVCGEEGAEILAKTGTIPAIMTDDIAGMVSATAGFPSDENSKDALQTANLYLEMPVNAHSSEVEVVLNEAHDNIMTGNMTIDEGIADMNEKVSAILGQ</sequence>
<dbReference type="GO" id="GO:0030313">
    <property type="term" value="C:cell envelope"/>
    <property type="evidence" value="ECO:0007669"/>
    <property type="project" value="UniProtKB-SubCell"/>
</dbReference>
<keyword evidence="3" id="KW-0813">Transport</keyword>
<evidence type="ECO:0000256" key="5">
    <source>
        <dbReference type="SAM" id="MobiDB-lite"/>
    </source>
</evidence>
<dbReference type="InterPro" id="IPR050490">
    <property type="entry name" value="Bact_solute-bd_prot1"/>
</dbReference>
<evidence type="ECO:0000313" key="8">
    <source>
        <dbReference type="Proteomes" id="UP000198508"/>
    </source>
</evidence>
<dbReference type="GeneID" id="93280788"/>
<dbReference type="RefSeq" id="WP_309471781.1">
    <property type="nucleotide sequence ID" value="NZ_DAINWJ010000253.1"/>
</dbReference>
<keyword evidence="4 6" id="KW-0732">Signal</keyword>
<gene>
    <name evidence="7" type="ORF">SAMN05216313_13157</name>
</gene>
<dbReference type="STRING" id="460384.SAMN05216313_13157"/>
<organism evidence="7 8">
    <name type="scientific">Enterocloster lavalensis</name>
    <dbReference type="NCBI Taxonomy" id="460384"/>
    <lineage>
        <taxon>Bacteria</taxon>
        <taxon>Bacillati</taxon>
        <taxon>Bacillota</taxon>
        <taxon>Clostridia</taxon>
        <taxon>Lachnospirales</taxon>
        <taxon>Lachnospiraceae</taxon>
        <taxon>Enterocloster</taxon>
    </lineage>
</organism>
<evidence type="ECO:0000256" key="6">
    <source>
        <dbReference type="SAM" id="SignalP"/>
    </source>
</evidence>
<evidence type="ECO:0000256" key="2">
    <source>
        <dbReference type="ARBA" id="ARBA00008520"/>
    </source>
</evidence>
<evidence type="ECO:0000256" key="1">
    <source>
        <dbReference type="ARBA" id="ARBA00004196"/>
    </source>
</evidence>
<feature type="signal peptide" evidence="6">
    <location>
        <begin position="1"/>
        <end position="21"/>
    </location>
</feature>
<evidence type="ECO:0000256" key="3">
    <source>
        <dbReference type="ARBA" id="ARBA00022448"/>
    </source>
</evidence>
<dbReference type="InterPro" id="IPR006059">
    <property type="entry name" value="SBP"/>
</dbReference>
<comment type="subcellular location">
    <subcellularLocation>
        <location evidence="1">Cell envelope</location>
    </subcellularLocation>
</comment>
<proteinExistence type="inferred from homology"/>